<keyword evidence="7 11" id="KW-0594">Phospholipid biosynthesis</keyword>
<evidence type="ECO:0000256" key="5">
    <source>
        <dbReference type="ARBA" id="ARBA00023136"/>
    </source>
</evidence>
<evidence type="ECO:0000313" key="13">
    <source>
        <dbReference type="Proteomes" id="UP000199568"/>
    </source>
</evidence>
<organism evidence="12 13">
    <name type="scientific">Natronincola peptidivorans</name>
    <dbReference type="NCBI Taxonomy" id="426128"/>
    <lineage>
        <taxon>Bacteria</taxon>
        <taxon>Bacillati</taxon>
        <taxon>Bacillota</taxon>
        <taxon>Clostridia</taxon>
        <taxon>Peptostreptococcales</taxon>
        <taxon>Natronincolaceae</taxon>
        <taxon>Natronincola</taxon>
    </lineage>
</organism>
<keyword evidence="4 11" id="KW-0443">Lipid metabolism</keyword>
<evidence type="ECO:0000256" key="10">
    <source>
        <dbReference type="ARBA" id="ARBA00023317"/>
    </source>
</evidence>
<comment type="function">
    <text evidence="11">Catalyzes the formation of phosphatidylethanolamine (PtdEtn) from phosphatidylserine (PtdSer).</text>
</comment>
<dbReference type="EC" id="4.1.1.65" evidence="11"/>
<keyword evidence="9 11" id="KW-1208">Phospholipid metabolism</keyword>
<keyword evidence="3 11" id="KW-0210">Decarboxylase</keyword>
<feature type="active site" description="Charge relay system; for autoendoproteolytic cleavage activity" evidence="11">
    <location>
        <position position="259"/>
    </location>
</feature>
<dbReference type="OrthoDB" id="9802030at2"/>
<dbReference type="PANTHER" id="PTHR10067:SF17">
    <property type="entry name" value="PHOSPHATIDYLSERINE DECARBOXYLASE PROENZYME 2"/>
    <property type="match status" value="1"/>
</dbReference>
<comment type="pathway">
    <text evidence="11">Phospholipid metabolism; phosphatidylethanolamine biosynthesis; phosphatidylethanolamine from CDP-diacylglycerol: step 2/2.</text>
</comment>
<dbReference type="EMBL" id="FOHU01000004">
    <property type="protein sequence ID" value="SET08456.1"/>
    <property type="molecule type" value="Genomic_DNA"/>
</dbReference>
<keyword evidence="6 11" id="KW-0865">Zymogen</keyword>
<evidence type="ECO:0000313" key="12">
    <source>
        <dbReference type="EMBL" id="SET08456.1"/>
    </source>
</evidence>
<keyword evidence="13" id="KW-1185">Reference proteome</keyword>
<comment type="PTM">
    <text evidence="11">Is synthesized initially as an inactive proenzyme. Formation of the active enzyme involves a self-maturation process in which the active site pyruvoyl group is generated from an internal serine residue via an autocatalytic post-translational modification. Two non-identical subunits are generated from the proenzyme in this reaction, and the pyruvate is formed at the N-terminus of the alpha chain, which is derived from the carboxyl end of the proenzyme. The autoendoproteolytic cleavage occurs by a canonical serine protease mechanism, in which the side chain hydroxyl group of the serine supplies its oxygen atom to form the C-terminus of the beta chain, while the remainder of the serine residue undergoes an oxidative deamination to produce ammonia and the pyruvoyl prosthetic group on the alpha chain. During this reaction, the Ser that is part of the protease active site of the proenzyme becomes the pyruvoyl prosthetic group, which constitutes an essential element of the active site of the mature decarboxylase.</text>
</comment>
<keyword evidence="5 11" id="KW-0472">Membrane</keyword>
<dbReference type="InterPro" id="IPR033179">
    <property type="entry name" value="PSD_type2_pro"/>
</dbReference>
<comment type="cofactor">
    <cofactor evidence="11">
        <name>pyruvate</name>
        <dbReference type="ChEBI" id="CHEBI:15361"/>
    </cofactor>
    <text evidence="11">Binds 1 pyruvoyl group covalently per subunit.</text>
</comment>
<feature type="active site" description="Schiff-base intermediate with substrate; via pyruvic acid; for decarboxylase activity" evidence="11">
    <location>
        <position position="259"/>
    </location>
</feature>
<evidence type="ECO:0000256" key="8">
    <source>
        <dbReference type="ARBA" id="ARBA00023239"/>
    </source>
</evidence>
<dbReference type="GO" id="GO:0006646">
    <property type="term" value="P:phosphatidylethanolamine biosynthetic process"/>
    <property type="evidence" value="ECO:0007669"/>
    <property type="project" value="UniProtKB-UniRule"/>
</dbReference>
<feature type="chain" id="PRO_5023331483" description="Phosphatidylserine decarboxylase alpha chain" evidence="11">
    <location>
        <begin position="259"/>
        <end position="300"/>
    </location>
</feature>
<comment type="subunit">
    <text evidence="11">Heterodimer of a large membrane-associated beta subunit and a small pyruvoyl-containing alpha subunit.</text>
</comment>
<evidence type="ECO:0000256" key="9">
    <source>
        <dbReference type="ARBA" id="ARBA00023264"/>
    </source>
</evidence>
<dbReference type="NCBIfam" id="TIGR00163">
    <property type="entry name" value="PS_decarb"/>
    <property type="match status" value="1"/>
</dbReference>
<comment type="similarity">
    <text evidence="11">Belongs to the phosphatidylserine decarboxylase family. PSD-B subfamily. Prokaryotic type II sub-subfamily.</text>
</comment>
<evidence type="ECO:0000256" key="7">
    <source>
        <dbReference type="ARBA" id="ARBA00023209"/>
    </source>
</evidence>
<proteinExistence type="inferred from homology"/>
<evidence type="ECO:0000256" key="4">
    <source>
        <dbReference type="ARBA" id="ARBA00023098"/>
    </source>
</evidence>
<evidence type="ECO:0000256" key="1">
    <source>
        <dbReference type="ARBA" id="ARBA00005189"/>
    </source>
</evidence>
<dbReference type="GO" id="GO:0005886">
    <property type="term" value="C:plasma membrane"/>
    <property type="evidence" value="ECO:0007669"/>
    <property type="project" value="UniProtKB-SubCell"/>
</dbReference>
<feature type="active site" description="Charge relay system; for autoendoproteolytic cleavage activity" evidence="11">
    <location>
        <position position="116"/>
    </location>
</feature>
<accession>A0A1I0BP63</accession>
<dbReference type="InterPro" id="IPR033177">
    <property type="entry name" value="PSD-B"/>
</dbReference>
<comment type="subcellular location">
    <subcellularLocation>
        <location evidence="11">Cell membrane</location>
        <topology evidence="11">Peripheral membrane protein</topology>
    </subcellularLocation>
</comment>
<dbReference type="PANTHER" id="PTHR10067">
    <property type="entry name" value="PHOSPHATIDYLSERINE DECARBOXYLASE"/>
    <property type="match status" value="1"/>
</dbReference>
<feature type="chain" id="PRO_5023331482" description="Phosphatidylserine decarboxylase beta chain" evidence="11">
    <location>
        <begin position="1"/>
        <end position="258"/>
    </location>
</feature>
<dbReference type="UniPathway" id="UPA00558">
    <property type="reaction ID" value="UER00616"/>
</dbReference>
<feature type="active site" description="Charge relay system; for autoendoproteolytic cleavage activity" evidence="11">
    <location>
        <position position="172"/>
    </location>
</feature>
<dbReference type="AlphaFoldDB" id="A0A1I0BP63"/>
<dbReference type="NCBIfam" id="NF001941">
    <property type="entry name" value="PRK00723.1"/>
    <property type="match status" value="1"/>
</dbReference>
<keyword evidence="2 11" id="KW-0444">Lipid biosynthesis</keyword>
<gene>
    <name evidence="11" type="primary">psd</name>
    <name evidence="12" type="ORF">SAMN05660297_01349</name>
</gene>
<dbReference type="Pfam" id="PF02666">
    <property type="entry name" value="PS_Dcarbxylase"/>
    <property type="match status" value="1"/>
</dbReference>
<evidence type="ECO:0000256" key="3">
    <source>
        <dbReference type="ARBA" id="ARBA00022793"/>
    </source>
</evidence>
<comment type="pathway">
    <text evidence="1">Lipid metabolism.</text>
</comment>
<dbReference type="STRING" id="426128.SAMN05660297_01349"/>
<name>A0A1I0BP63_9FIRM</name>
<keyword evidence="8 11" id="KW-0456">Lyase</keyword>
<comment type="catalytic activity">
    <reaction evidence="11">
        <text>a 1,2-diacyl-sn-glycero-3-phospho-L-serine + H(+) = a 1,2-diacyl-sn-glycero-3-phosphoethanolamine + CO2</text>
        <dbReference type="Rhea" id="RHEA:20828"/>
        <dbReference type="ChEBI" id="CHEBI:15378"/>
        <dbReference type="ChEBI" id="CHEBI:16526"/>
        <dbReference type="ChEBI" id="CHEBI:57262"/>
        <dbReference type="ChEBI" id="CHEBI:64612"/>
        <dbReference type="EC" id="4.1.1.65"/>
    </reaction>
</comment>
<evidence type="ECO:0000256" key="11">
    <source>
        <dbReference type="HAMAP-Rule" id="MF_00663"/>
    </source>
</evidence>
<feature type="modified residue" description="Pyruvic acid (Ser); by autocatalysis" evidence="11">
    <location>
        <position position="259"/>
    </location>
</feature>
<keyword evidence="11" id="KW-1003">Cell membrane</keyword>
<keyword evidence="10 11" id="KW-0670">Pyruvate</keyword>
<evidence type="ECO:0000256" key="2">
    <source>
        <dbReference type="ARBA" id="ARBA00022516"/>
    </source>
</evidence>
<sequence length="300" mass="34757">MMEIYYIDRKTGKKKKETVAGDVFLRWMYETRIGNSILESILKKKLFSSFYGRLQDLPNSKRKIASFVKQLEIDMAEAEIEDLSQYKNFNEFFIRKLKKHARPICEAKEVFISPADGRMLAYENIDIKKLIQVKGQEYSLEELIQNKELAQQYAGGTCLIVRLNPSDYHRFHFPDGGIPEESIKIEGDYYSVNPIALRKKATIYCQNKREITFFQSDHFEKILMMEVGATCVGTIIQTYSPKRRVEKGEEKGYFKFGGSTVILFLQKGVLKIDEDIIENTNQGIETKVNMGEKIGRQFTS</sequence>
<dbReference type="Proteomes" id="UP000199568">
    <property type="component" value="Unassembled WGS sequence"/>
</dbReference>
<dbReference type="HAMAP" id="MF_00663">
    <property type="entry name" value="PS_decarb_PSD_B_type2"/>
    <property type="match status" value="1"/>
</dbReference>
<dbReference type="GO" id="GO:0004609">
    <property type="term" value="F:phosphatidylserine decarboxylase activity"/>
    <property type="evidence" value="ECO:0007669"/>
    <property type="project" value="UniProtKB-UniRule"/>
</dbReference>
<feature type="site" description="Cleavage (non-hydrolytic); by autocatalysis" evidence="11">
    <location>
        <begin position="258"/>
        <end position="259"/>
    </location>
</feature>
<evidence type="ECO:0000256" key="6">
    <source>
        <dbReference type="ARBA" id="ARBA00023145"/>
    </source>
</evidence>
<dbReference type="InterPro" id="IPR003817">
    <property type="entry name" value="PS_Dcarbxylase"/>
</dbReference>
<protein>
    <recommendedName>
        <fullName evidence="11">Phosphatidylserine decarboxylase proenzyme</fullName>
        <ecNumber evidence="11">4.1.1.65</ecNumber>
    </recommendedName>
    <component>
        <recommendedName>
            <fullName evidence="11">Phosphatidylserine decarboxylase alpha chain</fullName>
        </recommendedName>
    </component>
    <component>
        <recommendedName>
            <fullName evidence="11">Phosphatidylserine decarboxylase beta chain</fullName>
        </recommendedName>
    </component>
</protein>
<reference evidence="12 13" key="1">
    <citation type="submission" date="2016-10" db="EMBL/GenBank/DDBJ databases">
        <authorList>
            <person name="de Groot N.N."/>
        </authorList>
    </citation>
    <scope>NUCLEOTIDE SEQUENCE [LARGE SCALE GENOMIC DNA]</scope>
    <source>
        <strain evidence="12 13">DSM 18979</strain>
    </source>
</reference>